<dbReference type="SUPFAM" id="SSF56601">
    <property type="entry name" value="beta-lactamase/transpeptidase-like"/>
    <property type="match status" value="1"/>
</dbReference>
<dbReference type="PANTHER" id="PTHR46825">
    <property type="entry name" value="D-ALANYL-D-ALANINE-CARBOXYPEPTIDASE/ENDOPEPTIDASE AMPH"/>
    <property type="match status" value="1"/>
</dbReference>
<evidence type="ECO:0000313" key="2">
    <source>
        <dbReference type="EMBL" id="CAG5006627.1"/>
    </source>
</evidence>
<dbReference type="Gene3D" id="3.40.710.10">
    <property type="entry name" value="DD-peptidase/beta-lactamase superfamily"/>
    <property type="match status" value="1"/>
</dbReference>
<dbReference type="InterPro" id="IPR012338">
    <property type="entry name" value="Beta-lactam/transpept-like"/>
</dbReference>
<sequence>MKIVSSKYLKILIMIFTGLLSSCEDKAPAPETINTAIDNAVYPYIAMGANVGIIVGIIKDGSKSVYSYGEKELGTDQKITSKSVLELASITKTFTALALADMHFRENLNLDDPIEKYLPARVKVPSFNGKKITLRQLANHTSGLPRTPENMDKEAFNPYIGYSEEKMYEFINGYTLKREPGTQYEYSNVGYGLLGQILSILNKTDYEDMIASRVTVPLGMKHTTVSFSSEQLQNLVPGYYGNRKVDSWAKYMENILQGTGSLISNLDDMLIYLDANMNPQNNLLGQAISLTHKPTFEYSGDHQDGIGLGWSLFSADNQNITWKNGGNGGYTSFIGFDKSSKTGVVILTNSSLNPDPFQTQMGFEILKALQSL</sequence>
<accession>A0A916JE83</accession>
<dbReference type="EC" id="3.4.-.-" evidence="2"/>
<feature type="domain" description="Beta-lactamase-related" evidence="1">
    <location>
        <begin position="39"/>
        <end position="355"/>
    </location>
</feature>
<proteinExistence type="predicted"/>
<evidence type="ECO:0000313" key="3">
    <source>
        <dbReference type="Proteomes" id="UP000680038"/>
    </source>
</evidence>
<organism evidence="2 3">
    <name type="scientific">Dyadobacter helix</name>
    <dbReference type="NCBI Taxonomy" id="2822344"/>
    <lineage>
        <taxon>Bacteria</taxon>
        <taxon>Pseudomonadati</taxon>
        <taxon>Bacteroidota</taxon>
        <taxon>Cytophagia</taxon>
        <taxon>Cytophagales</taxon>
        <taxon>Spirosomataceae</taxon>
        <taxon>Dyadobacter</taxon>
    </lineage>
</organism>
<dbReference type="Pfam" id="PF00144">
    <property type="entry name" value="Beta-lactamase"/>
    <property type="match status" value="1"/>
</dbReference>
<keyword evidence="3" id="KW-1185">Reference proteome</keyword>
<dbReference type="GO" id="GO:0016787">
    <property type="term" value="F:hydrolase activity"/>
    <property type="evidence" value="ECO:0007669"/>
    <property type="project" value="UniProtKB-KW"/>
</dbReference>
<dbReference type="InterPro" id="IPR050491">
    <property type="entry name" value="AmpC-like"/>
</dbReference>
<name>A0A916JE83_9BACT</name>
<dbReference type="EMBL" id="CAJRAF010000002">
    <property type="protein sequence ID" value="CAG5006627.1"/>
    <property type="molecule type" value="Genomic_DNA"/>
</dbReference>
<dbReference type="RefSeq" id="WP_215240301.1">
    <property type="nucleotide sequence ID" value="NZ_CAJRAF010000002.1"/>
</dbReference>
<reference evidence="2" key="1">
    <citation type="submission" date="2021-04" db="EMBL/GenBank/DDBJ databases">
        <authorList>
            <person name="Rodrigo-Torres L."/>
            <person name="Arahal R. D."/>
            <person name="Lucena T."/>
        </authorList>
    </citation>
    <scope>NUCLEOTIDE SEQUENCE</scope>
    <source>
        <strain evidence="2">CECT 9275</strain>
    </source>
</reference>
<dbReference type="PANTHER" id="PTHR46825:SF8">
    <property type="entry name" value="BETA-LACTAMASE-RELATED"/>
    <property type="match status" value="1"/>
</dbReference>
<evidence type="ECO:0000259" key="1">
    <source>
        <dbReference type="Pfam" id="PF00144"/>
    </source>
</evidence>
<dbReference type="Proteomes" id="UP000680038">
    <property type="component" value="Unassembled WGS sequence"/>
</dbReference>
<protein>
    <submittedName>
        <fullName evidence="2">D-alanyl-D-alanine-carboxypeptidase/endopeptidase AmpH</fullName>
        <ecNumber evidence="2">3.4.-.-</ecNumber>
    </submittedName>
</protein>
<comment type="caution">
    <text evidence="2">The sequence shown here is derived from an EMBL/GenBank/DDBJ whole genome shotgun (WGS) entry which is preliminary data.</text>
</comment>
<gene>
    <name evidence="2" type="primary">ampH</name>
    <name evidence="2" type="ORF">DYBT9275_03865</name>
</gene>
<dbReference type="PROSITE" id="PS51257">
    <property type="entry name" value="PROKAR_LIPOPROTEIN"/>
    <property type="match status" value="1"/>
</dbReference>
<keyword evidence="2" id="KW-0378">Hydrolase</keyword>
<dbReference type="InterPro" id="IPR001466">
    <property type="entry name" value="Beta-lactam-related"/>
</dbReference>
<dbReference type="AlphaFoldDB" id="A0A916JE83"/>